<dbReference type="Gene3D" id="1.10.10.10">
    <property type="entry name" value="Winged helix-like DNA-binding domain superfamily/Winged helix DNA-binding domain"/>
    <property type="match status" value="1"/>
</dbReference>
<dbReference type="InterPro" id="IPR036388">
    <property type="entry name" value="WH-like_DNA-bd_sf"/>
</dbReference>
<gene>
    <name evidence="2" type="ORF">HMI49_04115</name>
</gene>
<dbReference type="InterPro" id="IPR041657">
    <property type="entry name" value="HTH_17"/>
</dbReference>
<dbReference type="Pfam" id="PF12728">
    <property type="entry name" value="HTH_17"/>
    <property type="match status" value="1"/>
</dbReference>
<dbReference type="GO" id="GO:0003677">
    <property type="term" value="F:DNA binding"/>
    <property type="evidence" value="ECO:0007669"/>
    <property type="project" value="InterPro"/>
</dbReference>
<feature type="domain" description="Helix-turn-helix" evidence="1">
    <location>
        <begin position="16"/>
        <end position="61"/>
    </location>
</feature>
<sequence length="66" mass="7406">MVSNSGTLEDAWDVRRAAQFLGVSEKTLYRWAAAGTLPSFKIGGLLRFSPQTLAEWREARRRGGEH</sequence>
<dbReference type="InterPro" id="IPR010093">
    <property type="entry name" value="SinI_DNA-bd"/>
</dbReference>
<dbReference type="NCBIfam" id="TIGR01764">
    <property type="entry name" value="excise"/>
    <property type="match status" value="1"/>
</dbReference>
<dbReference type="Proteomes" id="UP000563426">
    <property type="component" value="Unassembled WGS sequence"/>
</dbReference>
<dbReference type="EMBL" id="JABFJV010000012">
    <property type="protein sequence ID" value="NOK32385.1"/>
    <property type="molecule type" value="Genomic_DNA"/>
</dbReference>
<dbReference type="InterPro" id="IPR009061">
    <property type="entry name" value="DNA-bd_dom_put_sf"/>
</dbReference>
<evidence type="ECO:0000313" key="2">
    <source>
        <dbReference type="EMBL" id="NOK32385.1"/>
    </source>
</evidence>
<accession>A0A7Y4KFM7</accession>
<name>A0A7Y4KFM7_9BACT</name>
<organism evidence="2 3">
    <name type="scientific">Corallococcus exercitus</name>
    <dbReference type="NCBI Taxonomy" id="2316736"/>
    <lineage>
        <taxon>Bacteria</taxon>
        <taxon>Pseudomonadati</taxon>
        <taxon>Myxococcota</taxon>
        <taxon>Myxococcia</taxon>
        <taxon>Myxococcales</taxon>
        <taxon>Cystobacterineae</taxon>
        <taxon>Myxococcaceae</taxon>
        <taxon>Corallococcus</taxon>
    </lineage>
</organism>
<dbReference type="AlphaFoldDB" id="A0A7Y4KFM7"/>
<evidence type="ECO:0000313" key="3">
    <source>
        <dbReference type="Proteomes" id="UP000563426"/>
    </source>
</evidence>
<reference evidence="2 3" key="1">
    <citation type="submission" date="2020-05" db="EMBL/GenBank/DDBJ databases">
        <authorList>
            <person name="Whitworth D."/>
        </authorList>
    </citation>
    <scope>NUCLEOTIDE SEQUENCE [LARGE SCALE GENOMIC DNA]</scope>
    <source>
        <strain evidence="2 3">AB043B</strain>
    </source>
</reference>
<keyword evidence="3" id="KW-1185">Reference proteome</keyword>
<evidence type="ECO:0000259" key="1">
    <source>
        <dbReference type="Pfam" id="PF12728"/>
    </source>
</evidence>
<dbReference type="RefSeq" id="WP_171433095.1">
    <property type="nucleotide sequence ID" value="NZ_JABFJV010000012.1"/>
</dbReference>
<dbReference type="SUPFAM" id="SSF46955">
    <property type="entry name" value="Putative DNA-binding domain"/>
    <property type="match status" value="1"/>
</dbReference>
<protein>
    <submittedName>
        <fullName evidence="2">Helix-turn-helix domain-containing protein</fullName>
    </submittedName>
</protein>
<proteinExistence type="predicted"/>
<comment type="caution">
    <text evidence="2">The sequence shown here is derived from an EMBL/GenBank/DDBJ whole genome shotgun (WGS) entry which is preliminary data.</text>
</comment>